<dbReference type="EMBL" id="BJVQ01000079">
    <property type="protein sequence ID" value="GEL48425.1"/>
    <property type="molecule type" value="Genomic_DNA"/>
</dbReference>
<keyword evidence="5 10" id="KW-0378">Hydrolase</keyword>
<evidence type="ECO:0000313" key="10">
    <source>
        <dbReference type="EMBL" id="MBB5471373.1"/>
    </source>
</evidence>
<dbReference type="PANTHER" id="PTHR30620">
    <property type="entry name" value="PERIPLASMIC BETA-GLUCOSIDASE-RELATED"/>
    <property type="match status" value="1"/>
</dbReference>
<comment type="caution">
    <text evidence="9">The sequence shown here is derived from an EMBL/GenBank/DDBJ whole genome shotgun (WGS) entry which is preliminary data.</text>
</comment>
<reference evidence="9 11" key="1">
    <citation type="submission" date="2019-07" db="EMBL/GenBank/DDBJ databases">
        <title>Whole genome shotgun sequence of Cellulomonas hominis NBRC 16055.</title>
        <authorList>
            <person name="Hosoyama A."/>
            <person name="Uohara A."/>
            <person name="Ohji S."/>
            <person name="Ichikawa N."/>
        </authorList>
    </citation>
    <scope>NUCLEOTIDE SEQUENCE [LARGE SCALE GENOMIC DNA]</scope>
    <source>
        <strain evidence="9 11">NBRC 16055</strain>
    </source>
</reference>
<keyword evidence="6 10" id="KW-0326">Glycosidase</keyword>
<dbReference type="OrthoDB" id="3187421at2"/>
<feature type="chain" id="PRO_5036131440" description="beta-glucosidase" evidence="7">
    <location>
        <begin position="26"/>
        <end position="785"/>
    </location>
</feature>
<dbReference type="InterPro" id="IPR001764">
    <property type="entry name" value="Glyco_hydro_3_N"/>
</dbReference>
<protein>
    <recommendedName>
        <fullName evidence="3">beta-glucosidase</fullName>
        <ecNumber evidence="3">3.2.1.21</ecNumber>
    </recommendedName>
</protein>
<dbReference type="InterPro" id="IPR036881">
    <property type="entry name" value="Glyco_hydro_3_C_sf"/>
</dbReference>
<dbReference type="EC" id="3.2.1.21" evidence="3"/>
<evidence type="ECO:0000256" key="5">
    <source>
        <dbReference type="ARBA" id="ARBA00022801"/>
    </source>
</evidence>
<gene>
    <name evidence="9" type="ORF">CHO01_35410</name>
    <name evidence="10" type="ORF">HNR08_000109</name>
</gene>
<dbReference type="Pfam" id="PF00933">
    <property type="entry name" value="Glyco_hydro_3"/>
    <property type="match status" value="1"/>
</dbReference>
<dbReference type="GO" id="GO:0009251">
    <property type="term" value="P:glucan catabolic process"/>
    <property type="evidence" value="ECO:0007669"/>
    <property type="project" value="TreeGrafter"/>
</dbReference>
<evidence type="ECO:0000313" key="9">
    <source>
        <dbReference type="EMBL" id="GEL48425.1"/>
    </source>
</evidence>
<dbReference type="SUPFAM" id="SSF52279">
    <property type="entry name" value="Beta-D-glucan exohydrolase, C-terminal domain"/>
    <property type="match status" value="1"/>
</dbReference>
<name>A0A511FGN9_9CELL</name>
<dbReference type="SUPFAM" id="SSF51445">
    <property type="entry name" value="(Trans)glycosidases"/>
    <property type="match status" value="1"/>
</dbReference>
<keyword evidence="11" id="KW-1185">Reference proteome</keyword>
<dbReference type="PROSITE" id="PS51257">
    <property type="entry name" value="PROKAR_LIPOPROTEIN"/>
    <property type="match status" value="1"/>
</dbReference>
<evidence type="ECO:0000259" key="8">
    <source>
        <dbReference type="Pfam" id="PF00933"/>
    </source>
</evidence>
<dbReference type="AlphaFoldDB" id="A0A511FGN9"/>
<reference evidence="10 12" key="2">
    <citation type="submission" date="2020-08" db="EMBL/GenBank/DDBJ databases">
        <title>Sequencing the genomes of 1000 actinobacteria strains.</title>
        <authorList>
            <person name="Klenk H.-P."/>
        </authorList>
    </citation>
    <scope>NUCLEOTIDE SEQUENCE [LARGE SCALE GENOMIC DNA]</scope>
    <source>
        <strain evidence="10 12">DSM 9581</strain>
    </source>
</reference>
<comment type="similarity">
    <text evidence="2">Belongs to the glycosyl hydrolase 3 family.</text>
</comment>
<feature type="signal peptide" evidence="7">
    <location>
        <begin position="1"/>
        <end position="25"/>
    </location>
</feature>
<comment type="catalytic activity">
    <reaction evidence="1">
        <text>Hydrolysis of terminal, non-reducing beta-D-glucosyl residues with release of beta-D-glucose.</text>
        <dbReference type="EC" id="3.2.1.21"/>
    </reaction>
</comment>
<feature type="domain" description="Glycoside hydrolase family 3 N-terminal" evidence="8">
    <location>
        <begin position="137"/>
        <end position="435"/>
    </location>
</feature>
<organism evidence="9 11">
    <name type="scientific">Cellulomonas hominis</name>
    <dbReference type="NCBI Taxonomy" id="156981"/>
    <lineage>
        <taxon>Bacteria</taxon>
        <taxon>Bacillati</taxon>
        <taxon>Actinomycetota</taxon>
        <taxon>Actinomycetes</taxon>
        <taxon>Micrococcales</taxon>
        <taxon>Cellulomonadaceae</taxon>
        <taxon>Cellulomonas</taxon>
    </lineage>
</organism>
<dbReference type="InterPro" id="IPR051915">
    <property type="entry name" value="Cellulose_Degrad_GH3"/>
</dbReference>
<evidence type="ECO:0000256" key="6">
    <source>
        <dbReference type="ARBA" id="ARBA00023295"/>
    </source>
</evidence>
<sequence>MTTARTRRGTTTAAVLTGTALLAVAACTGGTPEDAFTTREVTDGRTTFVVVTNPGDAPVLSYGAGSGVELLSERVGGRTVAFKDMNANGTLDTWEDWRESPADRAAALAGELATEQLAGLMLYGTQEHSPADGLTAHQEQYLAESHVRSVLNAGPNDVDANVTWSNEVQAFVESLATADRPYVPVNFTSDPRSTAGAAGYNSPGDDLSRWPSNLGLAATRDVGTVHEFATTISAEYRALGIATAMSPQIDLATDPRWLRTEGTFGEDAELTAAFAAANVDGFQSSPGVDGWGPESINAMIKHWAGEGPGEGGREPHTDAGKYAVYPGGNFATHTQAFLGALDSASVMTSYSIVVGPDGEPLFADRTGAAYDTGRIAQLRAEYDGVVITDWNVTRSISDAGSTGGTGWGVEDLTEDERHDAVLRTGHDMVGGNNDVAPVLAAYDLWQADYDAGRVGVDADTRFRESAARILRMMFQPGLYENPYLDLDESRAIAGSADKVAAGYEAQLDSVVMLKNSDGTVAPADADAWRGATVYVPRTSTLDLGGKLGGVVPPEGPGLDVAALEQHVGAVVTDEAVLDADGRVVGYTAPDLTDVDLVLVGMRSPVNGTHFSPVGHDDATGEWYPLSLQYRPYTADGEHVRRVSISGDVLPDGTRENRSYYGATSRIANEADLDAFERAVAAVGASGRDIPVVTVLKATNPTVPAEFEAASDAVLVGFGVSDAALVEVALGLHEPQGRLPMAFPASMDAFEAQLEDVGGDTEPYVDAAGNAYGIGFGLGYGGVVTG</sequence>
<dbReference type="Gene3D" id="3.40.50.1700">
    <property type="entry name" value="Glycoside hydrolase family 3 C-terminal domain"/>
    <property type="match status" value="1"/>
</dbReference>
<accession>A0A511FGN9</accession>
<keyword evidence="4 7" id="KW-0732">Signal</keyword>
<evidence type="ECO:0000256" key="2">
    <source>
        <dbReference type="ARBA" id="ARBA00005336"/>
    </source>
</evidence>
<dbReference type="InterPro" id="IPR017853">
    <property type="entry name" value="GH"/>
</dbReference>
<evidence type="ECO:0000313" key="12">
    <source>
        <dbReference type="Proteomes" id="UP000564629"/>
    </source>
</evidence>
<dbReference type="InterPro" id="IPR036962">
    <property type="entry name" value="Glyco_hydro_3_N_sf"/>
</dbReference>
<dbReference type="PANTHER" id="PTHR30620:SF16">
    <property type="entry name" value="LYSOSOMAL BETA GLUCOSIDASE"/>
    <property type="match status" value="1"/>
</dbReference>
<evidence type="ECO:0000313" key="11">
    <source>
        <dbReference type="Proteomes" id="UP000321723"/>
    </source>
</evidence>
<dbReference type="Proteomes" id="UP000564629">
    <property type="component" value="Unassembled WGS sequence"/>
</dbReference>
<evidence type="ECO:0000256" key="4">
    <source>
        <dbReference type="ARBA" id="ARBA00022729"/>
    </source>
</evidence>
<evidence type="ECO:0000256" key="7">
    <source>
        <dbReference type="SAM" id="SignalP"/>
    </source>
</evidence>
<dbReference type="Gene3D" id="3.20.20.300">
    <property type="entry name" value="Glycoside hydrolase, family 3, N-terminal domain"/>
    <property type="match status" value="1"/>
</dbReference>
<dbReference type="EMBL" id="JACHDN010000001">
    <property type="protein sequence ID" value="MBB5471373.1"/>
    <property type="molecule type" value="Genomic_DNA"/>
</dbReference>
<dbReference type="PRINTS" id="PR00133">
    <property type="entry name" value="GLHYDRLASE3"/>
</dbReference>
<evidence type="ECO:0000256" key="1">
    <source>
        <dbReference type="ARBA" id="ARBA00000448"/>
    </source>
</evidence>
<dbReference type="Proteomes" id="UP000321723">
    <property type="component" value="Unassembled WGS sequence"/>
</dbReference>
<dbReference type="RefSeq" id="WP_146840409.1">
    <property type="nucleotide sequence ID" value="NZ_BJVQ01000079.1"/>
</dbReference>
<evidence type="ECO:0000256" key="3">
    <source>
        <dbReference type="ARBA" id="ARBA00012744"/>
    </source>
</evidence>
<proteinExistence type="inferred from homology"/>
<dbReference type="GO" id="GO:0008422">
    <property type="term" value="F:beta-glucosidase activity"/>
    <property type="evidence" value="ECO:0007669"/>
    <property type="project" value="UniProtKB-EC"/>
</dbReference>